<reference evidence="1 2" key="1">
    <citation type="journal article" date="2019" name="Sci. Rep.">
        <title>Orb-weaving spider Araneus ventricosus genome elucidates the spidroin gene catalogue.</title>
        <authorList>
            <person name="Kono N."/>
            <person name="Nakamura H."/>
            <person name="Ohtoshi R."/>
            <person name="Moran D.A.P."/>
            <person name="Shinohara A."/>
            <person name="Yoshida Y."/>
            <person name="Fujiwara M."/>
            <person name="Mori M."/>
            <person name="Tomita M."/>
            <person name="Arakawa K."/>
        </authorList>
    </citation>
    <scope>NUCLEOTIDE SEQUENCE [LARGE SCALE GENOMIC DNA]</scope>
</reference>
<gene>
    <name evidence="1" type="ORF">AVEN_20575_1</name>
</gene>
<protein>
    <submittedName>
        <fullName evidence="1">Uncharacterized protein</fullName>
    </submittedName>
</protein>
<keyword evidence="2" id="KW-1185">Reference proteome</keyword>
<sequence>MIRKRALKVCRELKYLREGDSPQNLLTLEVKAEVRLEEYNIGFYSFVNNSCTSSVESPWSYRFFSALVSNKSSHHTQSDAVLQKSKNICGMIREPTD</sequence>
<proteinExistence type="predicted"/>
<name>A0A4Y2EI78_ARAVE</name>
<evidence type="ECO:0000313" key="2">
    <source>
        <dbReference type="Proteomes" id="UP000499080"/>
    </source>
</evidence>
<organism evidence="1 2">
    <name type="scientific">Araneus ventricosus</name>
    <name type="common">Orbweaver spider</name>
    <name type="synonym">Epeira ventricosa</name>
    <dbReference type="NCBI Taxonomy" id="182803"/>
    <lineage>
        <taxon>Eukaryota</taxon>
        <taxon>Metazoa</taxon>
        <taxon>Ecdysozoa</taxon>
        <taxon>Arthropoda</taxon>
        <taxon>Chelicerata</taxon>
        <taxon>Arachnida</taxon>
        <taxon>Araneae</taxon>
        <taxon>Araneomorphae</taxon>
        <taxon>Entelegynae</taxon>
        <taxon>Araneoidea</taxon>
        <taxon>Araneidae</taxon>
        <taxon>Araneus</taxon>
    </lineage>
</organism>
<dbReference type="AlphaFoldDB" id="A0A4Y2EI78"/>
<evidence type="ECO:0000313" key="1">
    <source>
        <dbReference type="EMBL" id="GBM27959.1"/>
    </source>
</evidence>
<dbReference type="EMBL" id="BGPR01000599">
    <property type="protein sequence ID" value="GBM27959.1"/>
    <property type="molecule type" value="Genomic_DNA"/>
</dbReference>
<accession>A0A4Y2EI78</accession>
<dbReference type="Proteomes" id="UP000499080">
    <property type="component" value="Unassembled WGS sequence"/>
</dbReference>
<comment type="caution">
    <text evidence="1">The sequence shown here is derived from an EMBL/GenBank/DDBJ whole genome shotgun (WGS) entry which is preliminary data.</text>
</comment>